<feature type="compositionally biased region" description="Acidic residues" evidence="1">
    <location>
        <begin position="56"/>
        <end position="67"/>
    </location>
</feature>
<reference evidence="2 3" key="1">
    <citation type="submission" date="2019-10" db="EMBL/GenBank/DDBJ databases">
        <title>Corynebacterium sp novel species isolated from the respiratory tract of Marmot.</title>
        <authorList>
            <person name="Zhang G."/>
        </authorList>
    </citation>
    <scope>NUCLEOTIDE SEQUENCE [LARGE SCALE GENOMIC DNA]</scope>
    <source>
        <strain evidence="2 3">336</strain>
    </source>
</reference>
<evidence type="ECO:0000313" key="2">
    <source>
        <dbReference type="EMBL" id="KAB3519937.1"/>
    </source>
</evidence>
<evidence type="ECO:0000256" key="1">
    <source>
        <dbReference type="SAM" id="MobiDB-lite"/>
    </source>
</evidence>
<dbReference type="RefSeq" id="WP_151844696.1">
    <property type="nucleotide sequence ID" value="NZ_WBZJ01000003.1"/>
</dbReference>
<proteinExistence type="predicted"/>
<dbReference type="EMBL" id="WBZJ01000003">
    <property type="protein sequence ID" value="KAB3519937.1"/>
    <property type="molecule type" value="Genomic_DNA"/>
</dbReference>
<accession>A0ABQ6VCI6</accession>
<keyword evidence="3" id="KW-1185">Reference proteome</keyword>
<evidence type="ECO:0000313" key="3">
    <source>
        <dbReference type="Proteomes" id="UP000436181"/>
    </source>
</evidence>
<feature type="compositionally biased region" description="Basic and acidic residues" evidence="1">
    <location>
        <begin position="27"/>
        <end position="53"/>
    </location>
</feature>
<organism evidence="2 3">
    <name type="scientific">Corynebacterium zhongnanshanii</name>
    <dbReference type="NCBI Taxonomy" id="2768834"/>
    <lineage>
        <taxon>Bacteria</taxon>
        <taxon>Bacillati</taxon>
        <taxon>Actinomycetota</taxon>
        <taxon>Actinomycetes</taxon>
        <taxon>Mycobacteriales</taxon>
        <taxon>Corynebacteriaceae</taxon>
        <taxon>Corynebacterium</taxon>
    </lineage>
</organism>
<gene>
    <name evidence="2" type="ORF">F8377_08515</name>
</gene>
<feature type="region of interest" description="Disordered" evidence="1">
    <location>
        <begin position="458"/>
        <end position="486"/>
    </location>
</feature>
<sequence>MSKKSWFRRWLSGKVSGARESMGSSEQVEREQSQPEQAERQQAEREDPEHSPTEGEQAECSEVEDEQAEHSDSRPSESDNDNESDSPQTYPEAPHEQTDLTEFAVSHALHELSAPHPHYSGLTVEQGLAMEEHIIATSQNCFEATPEFHENTVNIDGDTVDLEPLVMRLASNKKFDEFMPSIVEEFLTRKRASTVIRKLSDLDFYRGIRVRISPIDELLSHDWALDALEDTEWIEGEAIPEYLESREFPVRPWSPSTVIRLCVKHRGIIHNLTPELLEDRDSLPELWHMGYRNLWQELVDSDLHVGSSEDLEGKPLTSLSSPHPSMVPGGELDSSCWVFQGSSSFVGSLPLFLDEFMERMLPDVDISAGMIYGTPHKNMTVVSEVGSGPSVAGSMSVVFTLTAENHGLHPSPLSTEVNVLHDGQVEPIKQVSSEHVDGGRSVRFEIQPPEYLIKRIMEGRQGGGFDDEGRDDGDGRDGTDGHDDDE</sequence>
<dbReference type="Proteomes" id="UP000436181">
    <property type="component" value="Unassembled WGS sequence"/>
</dbReference>
<feature type="compositionally biased region" description="Basic and acidic residues" evidence="1">
    <location>
        <begin position="68"/>
        <end position="77"/>
    </location>
</feature>
<comment type="caution">
    <text evidence="2">The sequence shown here is derived from an EMBL/GenBank/DDBJ whole genome shotgun (WGS) entry which is preliminary data.</text>
</comment>
<feature type="compositionally biased region" description="Basic and acidic residues" evidence="1">
    <location>
        <begin position="472"/>
        <end position="486"/>
    </location>
</feature>
<feature type="region of interest" description="Disordered" evidence="1">
    <location>
        <begin position="1"/>
        <end position="96"/>
    </location>
</feature>
<protein>
    <submittedName>
        <fullName evidence="2">Uncharacterized protein</fullName>
    </submittedName>
</protein>
<name>A0ABQ6VCI6_9CORY</name>